<organism evidence="1 2">
    <name type="scientific">Romanomermis culicivorax</name>
    <name type="common">Nematode worm</name>
    <dbReference type="NCBI Taxonomy" id="13658"/>
    <lineage>
        <taxon>Eukaryota</taxon>
        <taxon>Metazoa</taxon>
        <taxon>Ecdysozoa</taxon>
        <taxon>Nematoda</taxon>
        <taxon>Enoplea</taxon>
        <taxon>Dorylaimia</taxon>
        <taxon>Mermithida</taxon>
        <taxon>Mermithoidea</taxon>
        <taxon>Mermithidae</taxon>
        <taxon>Romanomermis</taxon>
    </lineage>
</organism>
<name>A0A915L8I4_ROMCU</name>
<keyword evidence="1" id="KW-1185">Reference proteome</keyword>
<sequence>MLGEGLESSTFCIEGRGATNCANQATSVIKHYYCHFTSIYHVYNDHELIEHIIMANSISNKTQQFDNGID</sequence>
<dbReference type="WBParaSite" id="nRc.2.0.1.t46056-RA">
    <property type="protein sequence ID" value="nRc.2.0.1.t46056-RA"/>
    <property type="gene ID" value="nRc.2.0.1.g46056"/>
</dbReference>
<evidence type="ECO:0000313" key="1">
    <source>
        <dbReference type="Proteomes" id="UP000887565"/>
    </source>
</evidence>
<accession>A0A915L8I4</accession>
<dbReference type="AlphaFoldDB" id="A0A915L8I4"/>
<proteinExistence type="predicted"/>
<reference evidence="2" key="1">
    <citation type="submission" date="2022-11" db="UniProtKB">
        <authorList>
            <consortium name="WormBaseParasite"/>
        </authorList>
    </citation>
    <scope>IDENTIFICATION</scope>
</reference>
<protein>
    <submittedName>
        <fullName evidence="2">Uncharacterized protein</fullName>
    </submittedName>
</protein>
<dbReference type="Proteomes" id="UP000887565">
    <property type="component" value="Unplaced"/>
</dbReference>
<evidence type="ECO:0000313" key="2">
    <source>
        <dbReference type="WBParaSite" id="nRc.2.0.1.t46056-RA"/>
    </source>
</evidence>